<dbReference type="CDD" id="cd00067">
    <property type="entry name" value="GAL4"/>
    <property type="match status" value="1"/>
</dbReference>
<organism evidence="5 6">
    <name type="scientific">Pestalotiopsis fici (strain W106-1 / CGMCC3.15140)</name>
    <dbReference type="NCBI Taxonomy" id="1229662"/>
    <lineage>
        <taxon>Eukaryota</taxon>
        <taxon>Fungi</taxon>
        <taxon>Dikarya</taxon>
        <taxon>Ascomycota</taxon>
        <taxon>Pezizomycotina</taxon>
        <taxon>Sordariomycetes</taxon>
        <taxon>Xylariomycetidae</taxon>
        <taxon>Amphisphaeriales</taxon>
        <taxon>Sporocadaceae</taxon>
        <taxon>Pestalotiopsis</taxon>
    </lineage>
</organism>
<dbReference type="PROSITE" id="PS00463">
    <property type="entry name" value="ZN2_CY6_FUNGAL_1"/>
    <property type="match status" value="1"/>
</dbReference>
<dbReference type="RefSeq" id="XP_007841437.1">
    <property type="nucleotide sequence ID" value="XM_007843246.1"/>
</dbReference>
<evidence type="ECO:0000259" key="4">
    <source>
        <dbReference type="PROSITE" id="PS50048"/>
    </source>
</evidence>
<dbReference type="PANTHER" id="PTHR31001:SF40">
    <property type="entry name" value="ZN(II)2CYS6 TRANSCRIPTION FACTOR (EUROFUNG)"/>
    <property type="match status" value="1"/>
</dbReference>
<dbReference type="GO" id="GO:0008270">
    <property type="term" value="F:zinc ion binding"/>
    <property type="evidence" value="ECO:0007669"/>
    <property type="project" value="InterPro"/>
</dbReference>
<feature type="domain" description="Zn(2)-C6 fungal-type" evidence="4">
    <location>
        <begin position="25"/>
        <end position="56"/>
    </location>
</feature>
<evidence type="ECO:0000313" key="5">
    <source>
        <dbReference type="EMBL" id="ETS73719.1"/>
    </source>
</evidence>
<dbReference type="SMART" id="SM00066">
    <property type="entry name" value="GAL4"/>
    <property type="match status" value="1"/>
</dbReference>
<dbReference type="Proteomes" id="UP000030651">
    <property type="component" value="Unassembled WGS sequence"/>
</dbReference>
<gene>
    <name evidence="5" type="ORF">PFICI_14665</name>
</gene>
<dbReference type="GO" id="GO:0006351">
    <property type="term" value="P:DNA-templated transcription"/>
    <property type="evidence" value="ECO:0007669"/>
    <property type="project" value="InterPro"/>
</dbReference>
<evidence type="ECO:0000313" key="6">
    <source>
        <dbReference type="Proteomes" id="UP000030651"/>
    </source>
</evidence>
<dbReference type="HOGENOM" id="CLU_021747_1_0_1"/>
<dbReference type="GeneID" id="19279678"/>
<dbReference type="InterPro" id="IPR036864">
    <property type="entry name" value="Zn2-C6_fun-type_DNA-bd_sf"/>
</dbReference>
<dbReference type="GO" id="GO:0003677">
    <property type="term" value="F:DNA binding"/>
    <property type="evidence" value="ECO:0007669"/>
    <property type="project" value="InterPro"/>
</dbReference>
<dbReference type="InterPro" id="IPR007219">
    <property type="entry name" value="XnlR_reg_dom"/>
</dbReference>
<dbReference type="Pfam" id="PF04082">
    <property type="entry name" value="Fungal_trans"/>
    <property type="match status" value="1"/>
</dbReference>
<evidence type="ECO:0000256" key="2">
    <source>
        <dbReference type="ARBA" id="ARBA00022723"/>
    </source>
</evidence>
<dbReference type="InterPro" id="IPR050613">
    <property type="entry name" value="Sec_Metabolite_Reg"/>
</dbReference>
<dbReference type="AlphaFoldDB" id="W3WIY8"/>
<keyword evidence="3" id="KW-0539">Nucleus</keyword>
<evidence type="ECO:0000256" key="3">
    <source>
        <dbReference type="ARBA" id="ARBA00023242"/>
    </source>
</evidence>
<dbReference type="GO" id="GO:0005634">
    <property type="term" value="C:nucleus"/>
    <property type="evidence" value="ECO:0007669"/>
    <property type="project" value="UniProtKB-SubCell"/>
</dbReference>
<dbReference type="InterPro" id="IPR001138">
    <property type="entry name" value="Zn2Cys6_DnaBD"/>
</dbReference>
<dbReference type="CDD" id="cd12148">
    <property type="entry name" value="fungal_TF_MHR"/>
    <property type="match status" value="1"/>
</dbReference>
<dbReference type="OrthoDB" id="4236860at2759"/>
<dbReference type="InParanoid" id="W3WIY8"/>
<dbReference type="GO" id="GO:0000981">
    <property type="term" value="F:DNA-binding transcription factor activity, RNA polymerase II-specific"/>
    <property type="evidence" value="ECO:0007669"/>
    <property type="project" value="InterPro"/>
</dbReference>
<dbReference type="PANTHER" id="PTHR31001">
    <property type="entry name" value="UNCHARACTERIZED TRANSCRIPTIONAL REGULATORY PROTEIN"/>
    <property type="match status" value="1"/>
</dbReference>
<dbReference type="SUPFAM" id="SSF57701">
    <property type="entry name" value="Zn2/Cys6 DNA-binding domain"/>
    <property type="match status" value="1"/>
</dbReference>
<keyword evidence="2" id="KW-0479">Metal-binding</keyword>
<dbReference type="Gene3D" id="4.10.240.10">
    <property type="entry name" value="Zn(2)-C6 fungal-type DNA-binding domain"/>
    <property type="match status" value="1"/>
</dbReference>
<dbReference type="STRING" id="1229662.W3WIY8"/>
<accession>W3WIY8</accession>
<reference evidence="6" key="1">
    <citation type="journal article" date="2015" name="BMC Genomics">
        <title>Genomic and transcriptomic analysis of the endophytic fungus Pestalotiopsis fici reveals its lifestyle and high potential for synthesis of natural products.</title>
        <authorList>
            <person name="Wang X."/>
            <person name="Zhang X."/>
            <person name="Liu L."/>
            <person name="Xiang M."/>
            <person name="Wang W."/>
            <person name="Sun X."/>
            <person name="Che Y."/>
            <person name="Guo L."/>
            <person name="Liu G."/>
            <person name="Guo L."/>
            <person name="Wang C."/>
            <person name="Yin W.B."/>
            <person name="Stadler M."/>
            <person name="Zhang X."/>
            <person name="Liu X."/>
        </authorList>
    </citation>
    <scope>NUCLEOTIDE SEQUENCE [LARGE SCALE GENOMIC DNA]</scope>
    <source>
        <strain evidence="6">W106-1 / CGMCC3.15140</strain>
    </source>
</reference>
<dbReference type="Pfam" id="PF00172">
    <property type="entry name" value="Zn_clus"/>
    <property type="match status" value="1"/>
</dbReference>
<dbReference type="EMBL" id="KI912121">
    <property type="protein sequence ID" value="ETS73719.1"/>
    <property type="molecule type" value="Genomic_DNA"/>
</dbReference>
<dbReference type="eggNOG" id="ENOG502SDU9">
    <property type="taxonomic scope" value="Eukaryota"/>
</dbReference>
<evidence type="ECO:0000256" key="1">
    <source>
        <dbReference type="ARBA" id="ARBA00004123"/>
    </source>
</evidence>
<dbReference type="SMART" id="SM00906">
    <property type="entry name" value="Fungal_trans"/>
    <property type="match status" value="1"/>
</dbReference>
<proteinExistence type="predicted"/>
<sequence>MESQLFVWSASASSNRKRKRQPILSCARCRLFRVKCDRDRPCGSCKLAGRESACKYQETLDHETAASSSVARKDTNHTNYVDGDGAKTPQIFAYVHGTARLSTYTTGWAQLFEEAKDYAFGIAPDFKPIYRKSQAHRDIFSMAAGDLSLSSSANVMLDKSELSALLPDRQVAKQLLETYLKTFETLFPMWEPRVDIAGEFDLLKQDNEHHAYSSYQQMFMMLALGCCSSQLSLPGVDQAESCQVFLDAAAIASKHIIWDVPDYPSLRAHCMGIIANLALHDTVSHLPTSPALVGLVVRAAMSMAMHRDSRHFEGMPESEAMMRNRLWTTIVWLDLFTSAVTGIPPLIRTDSHDVNPIGTYGETSPSNDGSSEFLTLLTKVLPTAELIITKSNSVNPEIDYAKVKDCDNLLKRSLDNSRNLPDLLHASMLDIFIRRTLLALHLPYSRHGRYLQKYPDSHWAVLECSLALLNCHQRFAAEEDMQWFINIFRDDMQLALIYVVLGIRRKDFSPPLDAIPQLENDPEEIAWHAIRQSVEIFNDQAHKSWSHYRVYLTSLWMVTALEALKSSTSLSMLAMMSEATENAINDITARFHESDIGE</sequence>
<protein>
    <recommendedName>
        <fullName evidence="4">Zn(2)-C6 fungal-type domain-containing protein</fullName>
    </recommendedName>
</protein>
<dbReference type="PROSITE" id="PS50048">
    <property type="entry name" value="ZN2_CY6_FUNGAL_2"/>
    <property type="match status" value="1"/>
</dbReference>
<keyword evidence="6" id="KW-1185">Reference proteome</keyword>
<dbReference type="KEGG" id="pfy:PFICI_14665"/>
<name>W3WIY8_PESFW</name>
<comment type="subcellular location">
    <subcellularLocation>
        <location evidence="1">Nucleus</location>
    </subcellularLocation>
</comment>